<name>A0A6S6P7L6_9MYCO</name>
<dbReference type="InterPro" id="IPR036388">
    <property type="entry name" value="WH-like_DNA-bd_sf"/>
</dbReference>
<dbReference type="RefSeq" id="WP_185292055.1">
    <property type="nucleotide sequence ID" value="NZ_AP023287.1"/>
</dbReference>
<reference evidence="2 3" key="1">
    <citation type="submission" date="2020-07" db="EMBL/GenBank/DDBJ databases">
        <title>Complete genome sequence of Mycolicibacterium litorale like strain isolated from cardiac implantable electronic device infection.</title>
        <authorList>
            <person name="Fukano H."/>
            <person name="Miyama H."/>
            <person name="Hoshino Y."/>
        </authorList>
    </citation>
    <scope>NUCLEOTIDE SEQUENCE [LARGE SCALE GENOMIC DNA]</scope>
    <source>
        <strain evidence="2 3">NIIDNTM18</strain>
    </source>
</reference>
<evidence type="ECO:0000313" key="3">
    <source>
        <dbReference type="Proteomes" id="UP000515734"/>
    </source>
</evidence>
<evidence type="ECO:0000259" key="1">
    <source>
        <dbReference type="PROSITE" id="PS50921"/>
    </source>
</evidence>
<organism evidence="2 3">
    <name type="scientific">Mycolicibacterium litorale</name>
    <dbReference type="NCBI Taxonomy" id="758802"/>
    <lineage>
        <taxon>Bacteria</taxon>
        <taxon>Bacillati</taxon>
        <taxon>Actinomycetota</taxon>
        <taxon>Actinomycetes</taxon>
        <taxon>Mycobacteriales</taxon>
        <taxon>Mycobacteriaceae</taxon>
        <taxon>Mycolicibacterium</taxon>
    </lineage>
</organism>
<gene>
    <name evidence="2" type="ORF">NIIDNTM18_33900</name>
</gene>
<sequence length="86" mass="9062">MDNRITDVTSRRVIDIAIGILVGLRGCTERQAFDELVAVVKQTGLGLGRVATGLVALAAGSASAEHAEAYTAWGELIRDARRVPTA</sequence>
<dbReference type="AlphaFoldDB" id="A0A6S6P7L6"/>
<feature type="domain" description="ANTAR" evidence="1">
    <location>
        <begin position="1"/>
        <end position="55"/>
    </location>
</feature>
<dbReference type="SMART" id="SM01012">
    <property type="entry name" value="ANTAR"/>
    <property type="match status" value="1"/>
</dbReference>
<dbReference type="GO" id="GO:0003723">
    <property type="term" value="F:RNA binding"/>
    <property type="evidence" value="ECO:0007669"/>
    <property type="project" value="InterPro"/>
</dbReference>
<dbReference type="Gene3D" id="1.10.10.10">
    <property type="entry name" value="Winged helix-like DNA-binding domain superfamily/Winged helix DNA-binding domain"/>
    <property type="match status" value="1"/>
</dbReference>
<dbReference type="InterPro" id="IPR005561">
    <property type="entry name" value="ANTAR"/>
</dbReference>
<accession>A0A6S6P7L6</accession>
<protein>
    <recommendedName>
        <fullName evidence="1">ANTAR domain-containing protein</fullName>
    </recommendedName>
</protein>
<proteinExistence type="predicted"/>
<dbReference type="EMBL" id="AP023287">
    <property type="protein sequence ID" value="BCI54112.1"/>
    <property type="molecule type" value="Genomic_DNA"/>
</dbReference>
<dbReference type="Proteomes" id="UP000515734">
    <property type="component" value="Chromosome"/>
</dbReference>
<dbReference type="PROSITE" id="PS50921">
    <property type="entry name" value="ANTAR"/>
    <property type="match status" value="1"/>
</dbReference>
<evidence type="ECO:0000313" key="2">
    <source>
        <dbReference type="EMBL" id="BCI54112.1"/>
    </source>
</evidence>
<dbReference type="Pfam" id="PF03861">
    <property type="entry name" value="ANTAR"/>
    <property type="match status" value="1"/>
</dbReference>